<name>A0A1G1WB82_9BACT</name>
<dbReference type="GO" id="GO:0006508">
    <property type="term" value="P:proteolysis"/>
    <property type="evidence" value="ECO:0007669"/>
    <property type="project" value="InterPro"/>
</dbReference>
<feature type="active site" description="Acyl-ester intermediate" evidence="7">
    <location>
        <position position="100"/>
    </location>
</feature>
<evidence type="ECO:0000259" key="11">
    <source>
        <dbReference type="Pfam" id="PF00768"/>
    </source>
</evidence>
<keyword evidence="4" id="KW-0133">Cell shape</keyword>
<dbReference type="InterPro" id="IPR001967">
    <property type="entry name" value="Peptidase_S11_N"/>
</dbReference>
<dbReference type="PANTHER" id="PTHR21581">
    <property type="entry name" value="D-ALANYL-D-ALANINE CARBOXYPEPTIDASE"/>
    <property type="match status" value="1"/>
</dbReference>
<dbReference type="PANTHER" id="PTHR21581:SF6">
    <property type="entry name" value="TRAFFICKING PROTEIN PARTICLE COMPLEX SUBUNIT 12"/>
    <property type="match status" value="1"/>
</dbReference>
<keyword evidence="5" id="KW-0573">Peptidoglycan synthesis</keyword>
<gene>
    <name evidence="12" type="ORF">A2134_00470</name>
</gene>
<dbReference type="GO" id="GO:0071555">
    <property type="term" value="P:cell wall organization"/>
    <property type="evidence" value="ECO:0007669"/>
    <property type="project" value="UniProtKB-KW"/>
</dbReference>
<dbReference type="SUPFAM" id="SSF56601">
    <property type="entry name" value="beta-lactamase/transpeptidase-like"/>
    <property type="match status" value="1"/>
</dbReference>
<feature type="binding site" evidence="8">
    <location>
        <position position="259"/>
    </location>
    <ligand>
        <name>substrate</name>
    </ligand>
</feature>
<evidence type="ECO:0000256" key="2">
    <source>
        <dbReference type="ARBA" id="ARBA00022729"/>
    </source>
</evidence>
<reference evidence="12 13" key="1">
    <citation type="journal article" date="2016" name="Nat. Commun.">
        <title>Thousands of microbial genomes shed light on interconnected biogeochemical processes in an aquifer system.</title>
        <authorList>
            <person name="Anantharaman K."/>
            <person name="Brown C.T."/>
            <person name="Hug L.A."/>
            <person name="Sharon I."/>
            <person name="Castelle C.J."/>
            <person name="Probst A.J."/>
            <person name="Thomas B.C."/>
            <person name="Singh A."/>
            <person name="Wilkins M.J."/>
            <person name="Karaoz U."/>
            <person name="Brodie E.L."/>
            <person name="Williams K.H."/>
            <person name="Hubbard S.S."/>
            <person name="Banfield J.F."/>
        </authorList>
    </citation>
    <scope>NUCLEOTIDE SEQUENCE [LARGE SCALE GENOMIC DNA]</scope>
</reference>
<evidence type="ECO:0000313" key="12">
    <source>
        <dbReference type="EMBL" id="OGY24935.1"/>
    </source>
</evidence>
<dbReference type="InterPro" id="IPR018044">
    <property type="entry name" value="Peptidase_S11"/>
</dbReference>
<evidence type="ECO:0000256" key="7">
    <source>
        <dbReference type="PIRSR" id="PIRSR618044-1"/>
    </source>
</evidence>
<feature type="active site" evidence="7">
    <location>
        <position position="153"/>
    </location>
</feature>
<keyword evidence="10" id="KW-1133">Transmembrane helix</keyword>
<evidence type="ECO:0000256" key="4">
    <source>
        <dbReference type="ARBA" id="ARBA00022960"/>
    </source>
</evidence>
<dbReference type="InterPro" id="IPR012338">
    <property type="entry name" value="Beta-lactam/transpept-like"/>
</dbReference>
<keyword evidence="2" id="KW-0732">Signal</keyword>
<evidence type="ECO:0000256" key="8">
    <source>
        <dbReference type="PIRSR" id="PIRSR618044-2"/>
    </source>
</evidence>
<dbReference type="AlphaFoldDB" id="A0A1G1WB82"/>
<keyword evidence="3" id="KW-0378">Hydrolase</keyword>
<evidence type="ECO:0000256" key="10">
    <source>
        <dbReference type="SAM" id="Phobius"/>
    </source>
</evidence>
<evidence type="ECO:0000256" key="6">
    <source>
        <dbReference type="ARBA" id="ARBA00023316"/>
    </source>
</evidence>
<keyword evidence="6" id="KW-0961">Cell wall biogenesis/degradation</keyword>
<evidence type="ECO:0000256" key="1">
    <source>
        <dbReference type="ARBA" id="ARBA00007164"/>
    </source>
</evidence>
<feature type="transmembrane region" description="Helical" evidence="10">
    <location>
        <begin position="6"/>
        <end position="27"/>
    </location>
</feature>
<dbReference type="GO" id="GO:0009252">
    <property type="term" value="P:peptidoglycan biosynthetic process"/>
    <property type="evidence" value="ECO:0007669"/>
    <property type="project" value="UniProtKB-KW"/>
</dbReference>
<dbReference type="Pfam" id="PF00768">
    <property type="entry name" value="Peptidase_S11"/>
    <property type="match status" value="1"/>
</dbReference>
<feature type="domain" description="Peptidase S11 D-alanyl-D-alanine carboxypeptidase A N-terminal" evidence="11">
    <location>
        <begin position="65"/>
        <end position="288"/>
    </location>
</feature>
<dbReference type="STRING" id="1802595.A2134_00470"/>
<dbReference type="PRINTS" id="PR00725">
    <property type="entry name" value="DADACBPTASE1"/>
</dbReference>
<proteinExistence type="inferred from homology"/>
<comment type="caution">
    <text evidence="12">The sequence shown here is derived from an EMBL/GenBank/DDBJ whole genome shotgun (WGS) entry which is preliminary data.</text>
</comment>
<evidence type="ECO:0000256" key="9">
    <source>
        <dbReference type="RuleBase" id="RU004016"/>
    </source>
</evidence>
<dbReference type="Gene3D" id="3.40.710.10">
    <property type="entry name" value="DD-peptidase/beta-lactamase superfamily"/>
    <property type="match status" value="1"/>
</dbReference>
<keyword evidence="10" id="KW-0472">Membrane</keyword>
<evidence type="ECO:0000256" key="5">
    <source>
        <dbReference type="ARBA" id="ARBA00022984"/>
    </source>
</evidence>
<dbReference type="GO" id="GO:0008360">
    <property type="term" value="P:regulation of cell shape"/>
    <property type="evidence" value="ECO:0007669"/>
    <property type="project" value="UniProtKB-KW"/>
</dbReference>
<dbReference type="EMBL" id="MHCR01000027">
    <property type="protein sequence ID" value="OGY24935.1"/>
    <property type="molecule type" value="Genomic_DNA"/>
</dbReference>
<sequence length="311" mass="34556">MKRSKFWFRVGIVTTVIFILIIVGIFVERFNETPKQNSKADQQTISKQDSSKKKEEVTYPLKVTFVKEPSLDVLSAYLVDAESNKILYSKKPDATFFPASTTKLMTVLVALDYYKPGEIIEVPKIFVEGTKLGLVPKAQFSLEELVKAALIASANDAAEVIAQGGKINYEQFIDSMNKKAQHLGMKDTHFTNPTGLHDQNHYSTARDLVILAREAMKNKLIATVVSQKKAVVTSVDGTYTYRVVNTNELLGKLGVNGIKTGTTKEAGQVLIISSGSGKKHIIGTVLSSKDRFSDMKKLISYVFTNYSWDVR</sequence>
<comment type="similarity">
    <text evidence="1 9">Belongs to the peptidase S11 family.</text>
</comment>
<evidence type="ECO:0000313" key="13">
    <source>
        <dbReference type="Proteomes" id="UP000178162"/>
    </source>
</evidence>
<organism evidence="12 13">
    <name type="scientific">Candidatus Woykebacteria bacterium RBG_16_39_9b</name>
    <dbReference type="NCBI Taxonomy" id="1802595"/>
    <lineage>
        <taxon>Bacteria</taxon>
        <taxon>Candidatus Woykeibacteriota</taxon>
    </lineage>
</organism>
<feature type="active site" description="Proton acceptor" evidence="7">
    <location>
        <position position="103"/>
    </location>
</feature>
<dbReference type="GO" id="GO:0009002">
    <property type="term" value="F:serine-type D-Ala-D-Ala carboxypeptidase activity"/>
    <property type="evidence" value="ECO:0007669"/>
    <property type="project" value="InterPro"/>
</dbReference>
<dbReference type="Proteomes" id="UP000178162">
    <property type="component" value="Unassembled WGS sequence"/>
</dbReference>
<keyword evidence="10" id="KW-0812">Transmembrane</keyword>
<protein>
    <recommendedName>
        <fullName evidence="11">Peptidase S11 D-alanyl-D-alanine carboxypeptidase A N-terminal domain-containing protein</fullName>
    </recommendedName>
</protein>
<evidence type="ECO:0000256" key="3">
    <source>
        <dbReference type="ARBA" id="ARBA00022801"/>
    </source>
</evidence>
<accession>A0A1G1WB82</accession>